<dbReference type="FunFam" id="3.40.1190.20:FF:000003">
    <property type="entry name" value="Phosphomethylpyrimidine kinase ThiD"/>
    <property type="match status" value="1"/>
</dbReference>
<reference evidence="8 9" key="1">
    <citation type="journal article" date="2014" name="Int. J. Syst. Evol. Microbiol.">
        <title>Complete genome sequence of Corynebacterium casei LMG S-19264T (=DSM 44701T), isolated from a smear-ripened cheese.</title>
        <authorList>
            <consortium name="US DOE Joint Genome Institute (JGI-PGF)"/>
            <person name="Walter F."/>
            <person name="Albersmeier A."/>
            <person name="Kalinowski J."/>
            <person name="Ruckert C."/>
        </authorList>
    </citation>
    <scope>NUCLEOTIDE SEQUENCE [LARGE SCALE GENOMIC DNA]</scope>
    <source>
        <strain evidence="8 9">CGMCC 1.16330</strain>
    </source>
</reference>
<evidence type="ECO:0000256" key="5">
    <source>
        <dbReference type="ARBA" id="ARBA00022777"/>
    </source>
</evidence>
<gene>
    <name evidence="8" type="ORF">GCM10010964_35590</name>
</gene>
<dbReference type="Proteomes" id="UP000597507">
    <property type="component" value="Unassembled WGS sequence"/>
</dbReference>
<dbReference type="InterPro" id="IPR013749">
    <property type="entry name" value="PM/HMP-P_kinase-1"/>
</dbReference>
<dbReference type="GO" id="GO:0008902">
    <property type="term" value="F:hydroxymethylpyrimidine kinase activity"/>
    <property type="evidence" value="ECO:0007669"/>
    <property type="project" value="UniProtKB-EC"/>
</dbReference>
<keyword evidence="5 8" id="KW-0418">Kinase</keyword>
<accession>A0A8J2ZEG3</accession>
<dbReference type="CDD" id="cd01169">
    <property type="entry name" value="HMPP_kinase"/>
    <property type="match status" value="1"/>
</dbReference>
<dbReference type="GO" id="GO:0009229">
    <property type="term" value="P:thiamine diphosphate biosynthetic process"/>
    <property type="evidence" value="ECO:0007669"/>
    <property type="project" value="UniProtKB-UniPathway"/>
</dbReference>
<dbReference type="Gene3D" id="3.40.1190.20">
    <property type="match status" value="1"/>
</dbReference>
<dbReference type="Pfam" id="PF08543">
    <property type="entry name" value="Phos_pyr_kin"/>
    <property type="match status" value="1"/>
</dbReference>
<dbReference type="SUPFAM" id="SSF53613">
    <property type="entry name" value="Ribokinase-like"/>
    <property type="match status" value="1"/>
</dbReference>
<dbReference type="RefSeq" id="WP_188902706.1">
    <property type="nucleotide sequence ID" value="NZ_BMKS01000013.1"/>
</dbReference>
<evidence type="ECO:0000313" key="8">
    <source>
        <dbReference type="EMBL" id="GGG45071.1"/>
    </source>
</evidence>
<sequence length="271" mass="27287">MRGRVLIVAGSDSGGGAGIQADIKAVTALGAFAATAITALTAQNTLGVHAVMAVPAAFIRQQMRVVLEDIGADAIKTGMLHDAATIEAVCDELAARAPEVPLVADPVMVAKGGHRLLAAEAVEALRRRLLPRAAVITPNLPEAEVLAGMAIADLAGMRRAAERLLGLGARAVLLKGGHLPGAVVTDLLATGAGVESFEAPRIETRHTHGTGCTLASAIAAGLAQGMGLRAAVLRARAYVRAAIAAAPGFGHGHGPLDHAVTLDPARVAGLG</sequence>
<dbReference type="EMBL" id="BMKS01000013">
    <property type="protein sequence ID" value="GGG45071.1"/>
    <property type="molecule type" value="Genomic_DNA"/>
</dbReference>
<dbReference type="AlphaFoldDB" id="A0A8J2ZEG3"/>
<dbReference type="PANTHER" id="PTHR20858:SF17">
    <property type="entry name" value="HYDROXYMETHYLPYRIMIDINE_PHOSPHOMETHYLPYRIMIDINE KINASE THI20-RELATED"/>
    <property type="match status" value="1"/>
</dbReference>
<name>A0A8J2ZEG3_9PROT</name>
<dbReference type="EC" id="2.7.1.49" evidence="2"/>
<dbReference type="GO" id="GO:0005524">
    <property type="term" value="F:ATP binding"/>
    <property type="evidence" value="ECO:0007669"/>
    <property type="project" value="UniProtKB-KW"/>
</dbReference>
<dbReference type="InterPro" id="IPR004399">
    <property type="entry name" value="HMP/HMP-P_kinase_dom"/>
</dbReference>
<evidence type="ECO:0000256" key="2">
    <source>
        <dbReference type="ARBA" id="ARBA00012135"/>
    </source>
</evidence>
<evidence type="ECO:0000256" key="6">
    <source>
        <dbReference type="ARBA" id="ARBA00022840"/>
    </source>
</evidence>
<evidence type="ECO:0000256" key="3">
    <source>
        <dbReference type="ARBA" id="ARBA00022679"/>
    </source>
</evidence>
<dbReference type="InterPro" id="IPR029056">
    <property type="entry name" value="Ribokinase-like"/>
</dbReference>
<organism evidence="8 9">
    <name type="scientific">Caldovatus sediminis</name>
    <dbReference type="NCBI Taxonomy" id="2041189"/>
    <lineage>
        <taxon>Bacteria</taxon>
        <taxon>Pseudomonadati</taxon>
        <taxon>Pseudomonadota</taxon>
        <taxon>Alphaproteobacteria</taxon>
        <taxon>Acetobacterales</taxon>
        <taxon>Roseomonadaceae</taxon>
        <taxon>Caldovatus</taxon>
    </lineage>
</organism>
<keyword evidence="6" id="KW-0067">ATP-binding</keyword>
<comment type="pathway">
    <text evidence="1">Cofactor biosynthesis; thiamine diphosphate biosynthesis.</text>
</comment>
<evidence type="ECO:0000313" key="9">
    <source>
        <dbReference type="Proteomes" id="UP000597507"/>
    </source>
</evidence>
<dbReference type="GO" id="GO:0008972">
    <property type="term" value="F:phosphomethylpyrimidine kinase activity"/>
    <property type="evidence" value="ECO:0007669"/>
    <property type="project" value="InterPro"/>
</dbReference>
<keyword evidence="4" id="KW-0547">Nucleotide-binding</keyword>
<keyword evidence="3" id="KW-0808">Transferase</keyword>
<evidence type="ECO:0000256" key="1">
    <source>
        <dbReference type="ARBA" id="ARBA00004948"/>
    </source>
</evidence>
<dbReference type="GO" id="GO:0009228">
    <property type="term" value="P:thiamine biosynthetic process"/>
    <property type="evidence" value="ECO:0007669"/>
    <property type="project" value="InterPro"/>
</dbReference>
<dbReference type="NCBIfam" id="TIGR00097">
    <property type="entry name" value="HMP-P_kinase"/>
    <property type="match status" value="1"/>
</dbReference>
<dbReference type="UniPathway" id="UPA00060">
    <property type="reaction ID" value="UER00138"/>
</dbReference>
<keyword evidence="9" id="KW-1185">Reference proteome</keyword>
<evidence type="ECO:0000256" key="4">
    <source>
        <dbReference type="ARBA" id="ARBA00022741"/>
    </source>
</evidence>
<dbReference type="GO" id="GO:0005829">
    <property type="term" value="C:cytosol"/>
    <property type="evidence" value="ECO:0007669"/>
    <property type="project" value="TreeGrafter"/>
</dbReference>
<evidence type="ECO:0000259" key="7">
    <source>
        <dbReference type="Pfam" id="PF08543"/>
    </source>
</evidence>
<comment type="caution">
    <text evidence="8">The sequence shown here is derived from an EMBL/GenBank/DDBJ whole genome shotgun (WGS) entry which is preliminary data.</text>
</comment>
<proteinExistence type="predicted"/>
<dbReference type="PANTHER" id="PTHR20858">
    <property type="entry name" value="PHOSPHOMETHYLPYRIMIDINE KINASE"/>
    <property type="match status" value="1"/>
</dbReference>
<protein>
    <recommendedName>
        <fullName evidence="2">hydroxymethylpyrimidine kinase</fullName>
        <ecNumber evidence="2">2.7.1.49</ecNumber>
    </recommendedName>
</protein>
<feature type="domain" description="Pyridoxamine kinase/Phosphomethylpyrimidine kinase" evidence="7">
    <location>
        <begin position="12"/>
        <end position="257"/>
    </location>
</feature>